<comment type="caution">
    <text evidence="1">The sequence shown here is derived from an EMBL/GenBank/DDBJ whole genome shotgun (WGS) entry which is preliminary data.</text>
</comment>
<dbReference type="RefSeq" id="WP_191004704.1">
    <property type="nucleotide sequence ID" value="NZ_JACXAD010000007.1"/>
</dbReference>
<dbReference type="Proteomes" id="UP000612233">
    <property type="component" value="Unassembled WGS sequence"/>
</dbReference>
<protein>
    <submittedName>
        <fullName evidence="1">Uncharacterized protein</fullName>
    </submittedName>
</protein>
<name>A0A927GIZ9_9BACT</name>
<gene>
    <name evidence="1" type="ORF">IC235_08285</name>
</gene>
<evidence type="ECO:0000313" key="1">
    <source>
        <dbReference type="EMBL" id="MBD2767890.1"/>
    </source>
</evidence>
<dbReference type="EMBL" id="JACXAD010000007">
    <property type="protein sequence ID" value="MBD2767890.1"/>
    <property type="molecule type" value="Genomic_DNA"/>
</dbReference>
<organism evidence="1 2">
    <name type="scientific">Hymenobacter montanus</name>
    <dbReference type="NCBI Taxonomy" id="2771359"/>
    <lineage>
        <taxon>Bacteria</taxon>
        <taxon>Pseudomonadati</taxon>
        <taxon>Bacteroidota</taxon>
        <taxon>Cytophagia</taxon>
        <taxon>Cytophagales</taxon>
        <taxon>Hymenobacteraceae</taxon>
        <taxon>Hymenobacter</taxon>
    </lineage>
</organism>
<dbReference type="AlphaFoldDB" id="A0A927GIZ9"/>
<evidence type="ECO:0000313" key="2">
    <source>
        <dbReference type="Proteomes" id="UP000612233"/>
    </source>
</evidence>
<keyword evidence="2" id="KW-1185">Reference proteome</keyword>
<accession>A0A927GIZ9</accession>
<proteinExistence type="predicted"/>
<reference evidence="1" key="1">
    <citation type="submission" date="2020-09" db="EMBL/GenBank/DDBJ databases">
        <authorList>
            <person name="Kim M.K."/>
        </authorList>
    </citation>
    <scope>NUCLEOTIDE SEQUENCE</scope>
    <source>
        <strain evidence="1">BT664</strain>
    </source>
</reference>
<sequence>MAVALSSDASKAQIIAFIDRWVSLLVQKKYDEVLALIVAEPGWRPALIEEVSNSYGDAANRVTLLNNGTALDGAGNSEIGRPRKEVDWHDDERGDVWYDLNINGLSSDLTATFDLVRRAGRMHLILQDIHVM</sequence>